<dbReference type="OrthoDB" id="1246420at2"/>
<dbReference type="Proteomes" id="UP000036958">
    <property type="component" value="Unassembled WGS sequence"/>
</dbReference>
<proteinExistence type="predicted"/>
<dbReference type="EMBL" id="LGIA01000185">
    <property type="protein sequence ID" value="KOH43487.1"/>
    <property type="molecule type" value="Genomic_DNA"/>
</dbReference>
<sequence length="274" mass="32529">MDLHFGNDKYITPPGTIVQSLPHPFLNTGNGIELALFQEHRYAFFFWNKWTKDILAKKKHSDLPCLVTIDWHQDLAWPTQTQKDWLNELDTSSNKDVSLYAWANLSHINDEQIIAAAYLNLIGNIYVHCKQGTTNRWKDQVFEDKFGNKHRVKRFHDYDNLERYLLSSTENHVYFDIDLDFFTINNPLNGVGKDFSYMKKKEVIEMFKIERPVISWIFQRLQGFTIAIEPEHTGGLLKANRFLNIIDRLYFDPCLFSNCAWQWKKNTNWKHLRH</sequence>
<protein>
    <submittedName>
        <fullName evidence="1">Uncharacterized protein</fullName>
    </submittedName>
</protein>
<dbReference type="PATRIC" id="fig|1409788.3.peg.3786"/>
<evidence type="ECO:0000313" key="2">
    <source>
        <dbReference type="Proteomes" id="UP000036958"/>
    </source>
</evidence>
<dbReference type="AlphaFoldDB" id="A0A0L8V5J4"/>
<evidence type="ECO:0000313" key="1">
    <source>
        <dbReference type="EMBL" id="KOH43487.1"/>
    </source>
</evidence>
<comment type="caution">
    <text evidence="1">The sequence shown here is derived from an EMBL/GenBank/DDBJ whole genome shotgun (WGS) entry which is preliminary data.</text>
</comment>
<dbReference type="RefSeq" id="WP_053186519.1">
    <property type="nucleotide sequence ID" value="NZ_LGIA01000185.1"/>
</dbReference>
<accession>A0A0L8V5J4</accession>
<reference evidence="2" key="1">
    <citation type="submission" date="2015-07" db="EMBL/GenBank/DDBJ databases">
        <title>Genome sequencing of Sunxiuqinia dokdonensis strain SK.</title>
        <authorList>
            <person name="Ahn S."/>
            <person name="Kim B.-C."/>
        </authorList>
    </citation>
    <scope>NUCLEOTIDE SEQUENCE [LARGE SCALE GENOMIC DNA]</scope>
    <source>
        <strain evidence="2">SK</strain>
    </source>
</reference>
<organism evidence="1 2">
    <name type="scientific">Sunxiuqinia dokdonensis</name>
    <dbReference type="NCBI Taxonomy" id="1409788"/>
    <lineage>
        <taxon>Bacteria</taxon>
        <taxon>Pseudomonadati</taxon>
        <taxon>Bacteroidota</taxon>
        <taxon>Bacteroidia</taxon>
        <taxon>Marinilabiliales</taxon>
        <taxon>Prolixibacteraceae</taxon>
        <taxon>Sunxiuqinia</taxon>
    </lineage>
</organism>
<name>A0A0L8V5J4_9BACT</name>
<keyword evidence="2" id="KW-1185">Reference proteome</keyword>
<gene>
    <name evidence="1" type="ORF">NC99_37000</name>
</gene>